<dbReference type="PANTHER" id="PTHR46355">
    <property type="entry name" value="UPF0428 PROTEIN CXORF56"/>
    <property type="match status" value="1"/>
</dbReference>
<name>A0A7I8VRZ1_9ANNE</name>
<dbReference type="InterPro" id="IPR057965">
    <property type="entry name" value="STEEP1_dom"/>
</dbReference>
<evidence type="ECO:0000256" key="2">
    <source>
        <dbReference type="ARBA" id="ARBA00024237"/>
    </source>
</evidence>
<feature type="region of interest" description="Disordered" evidence="3">
    <location>
        <begin position="196"/>
        <end position="222"/>
    </location>
</feature>
<evidence type="ECO:0000256" key="3">
    <source>
        <dbReference type="SAM" id="MobiDB-lite"/>
    </source>
</evidence>
<keyword evidence="6" id="KW-1185">Reference proteome</keyword>
<dbReference type="OrthoDB" id="418131at2759"/>
<protein>
    <recommendedName>
        <fullName evidence="2">STING ER exit protein</fullName>
    </recommendedName>
</protein>
<reference evidence="5 6" key="1">
    <citation type="submission" date="2020-08" db="EMBL/GenBank/DDBJ databases">
        <authorList>
            <person name="Hejnol A."/>
        </authorList>
    </citation>
    <scope>NUCLEOTIDE SEQUENCE [LARGE SCALE GENOMIC DNA]</scope>
</reference>
<evidence type="ECO:0000313" key="6">
    <source>
        <dbReference type="Proteomes" id="UP000549394"/>
    </source>
</evidence>
<dbReference type="EMBL" id="CAJFCJ010000008">
    <property type="protein sequence ID" value="CAD5118279.1"/>
    <property type="molecule type" value="Genomic_DNA"/>
</dbReference>
<evidence type="ECO:0000256" key="1">
    <source>
        <dbReference type="ARBA" id="ARBA00024205"/>
    </source>
</evidence>
<accession>A0A7I8VRZ1</accession>
<dbReference type="Proteomes" id="UP000549394">
    <property type="component" value="Unassembled WGS sequence"/>
</dbReference>
<dbReference type="Pfam" id="PF25809">
    <property type="entry name" value="STEEP1"/>
    <property type="match status" value="1"/>
</dbReference>
<feature type="domain" description="STEEP1" evidence="4">
    <location>
        <begin position="31"/>
        <end position="130"/>
    </location>
</feature>
<dbReference type="PANTHER" id="PTHR46355:SF1">
    <property type="entry name" value="STING ER EXIT PROTEIN"/>
    <property type="match status" value="1"/>
</dbReference>
<comment type="similarity">
    <text evidence="1">Belongs to the STEEP1 family.</text>
</comment>
<proteinExistence type="inferred from homology"/>
<dbReference type="GO" id="GO:0090158">
    <property type="term" value="P:endoplasmic reticulum membrane organization"/>
    <property type="evidence" value="ECO:0007669"/>
    <property type="project" value="TreeGrafter"/>
</dbReference>
<comment type="caution">
    <text evidence="5">The sequence shown here is derived from an EMBL/GenBank/DDBJ whole genome shotgun (WGS) entry which is preliminary data.</text>
</comment>
<sequence length="222" mass="25550">MDSRKKHTISKYDQTQMNLISQDSSNKEEYKGEEPLNVYYCLCGKMSLILDCIIEKLPMRKRDNARVISSNKHAHKIFSDADETAYIRRGEEGVERQYRRKCTSCGLLLYYRHQDNDQVTFIVDGALKSEGPGNFKSAKFAEPKKVMVTRHTKNMGKFSSVTVSTIDEEEEELEAKEVADSYMMNAKVIEKQLKRKGLSKMMQQEGESDSKKLKPRGTLIDK</sequence>
<dbReference type="InterPro" id="IPR029704">
    <property type="entry name" value="STEEP-like"/>
</dbReference>
<evidence type="ECO:0000313" key="5">
    <source>
        <dbReference type="EMBL" id="CAD5118279.1"/>
    </source>
</evidence>
<dbReference type="GO" id="GO:0005737">
    <property type="term" value="C:cytoplasm"/>
    <property type="evidence" value="ECO:0007669"/>
    <property type="project" value="GOC"/>
</dbReference>
<organism evidence="5 6">
    <name type="scientific">Dimorphilus gyrociliatus</name>
    <dbReference type="NCBI Taxonomy" id="2664684"/>
    <lineage>
        <taxon>Eukaryota</taxon>
        <taxon>Metazoa</taxon>
        <taxon>Spiralia</taxon>
        <taxon>Lophotrochozoa</taxon>
        <taxon>Annelida</taxon>
        <taxon>Polychaeta</taxon>
        <taxon>Polychaeta incertae sedis</taxon>
        <taxon>Dinophilidae</taxon>
        <taxon>Dimorphilus</taxon>
    </lineage>
</organism>
<dbReference type="GO" id="GO:0006888">
    <property type="term" value="P:endoplasmic reticulum to Golgi vesicle-mediated transport"/>
    <property type="evidence" value="ECO:0007669"/>
    <property type="project" value="TreeGrafter"/>
</dbReference>
<dbReference type="AlphaFoldDB" id="A0A7I8VRZ1"/>
<evidence type="ECO:0000259" key="4">
    <source>
        <dbReference type="Pfam" id="PF25809"/>
    </source>
</evidence>
<gene>
    <name evidence="5" type="ORF">DGYR_LOCUS6680</name>
</gene>